<evidence type="ECO:0008006" key="4">
    <source>
        <dbReference type="Google" id="ProtNLM"/>
    </source>
</evidence>
<dbReference type="PROSITE" id="PS51257">
    <property type="entry name" value="PROKAR_LIPOPROTEIN"/>
    <property type="match status" value="1"/>
</dbReference>
<organism evidence="2 3">
    <name type="scientific">Abyssalbus ytuae</name>
    <dbReference type="NCBI Taxonomy" id="2926907"/>
    <lineage>
        <taxon>Bacteria</taxon>
        <taxon>Pseudomonadati</taxon>
        <taxon>Bacteroidota</taxon>
        <taxon>Flavobacteriia</taxon>
        <taxon>Flavobacteriales</taxon>
        <taxon>Flavobacteriaceae</taxon>
        <taxon>Abyssalbus</taxon>
    </lineage>
</organism>
<gene>
    <name evidence="2" type="ORF">MQE35_13885</name>
</gene>
<proteinExistence type="predicted"/>
<keyword evidence="1" id="KW-0732">Signal</keyword>
<evidence type="ECO:0000313" key="3">
    <source>
        <dbReference type="Proteomes" id="UP000831290"/>
    </source>
</evidence>
<sequence>MKILKKASVILLLTIVFSCVVDNRKTTGIDPVKKEDLVGNWHLTEKISDLDTTQRIVFDFKLNPDSTAVIQYENKKVPGKWKWNQQKKIGNNLVGLEFQQTVLIYTTLEKHSYFLILTIVEINGDKYLSGAKNSLYEKQ</sequence>
<keyword evidence="3" id="KW-1185">Reference proteome</keyword>
<feature type="chain" id="PRO_5038367344" description="Lipocalin-like domain-containing protein" evidence="1">
    <location>
        <begin position="22"/>
        <end position="139"/>
    </location>
</feature>
<reference evidence="2" key="1">
    <citation type="submission" date="2022-03" db="EMBL/GenBank/DDBJ databases">
        <title>Description of Abyssus ytuae gen. nov., sp. nov., a novel member of the family Flavobacteriaceae isolated from the sediment of Mariana Trench.</title>
        <authorList>
            <person name="Zhang J."/>
            <person name="Xu X."/>
        </authorList>
    </citation>
    <scope>NUCLEOTIDE SEQUENCE</scope>
    <source>
        <strain evidence="2">MT3330</strain>
    </source>
</reference>
<dbReference type="EMBL" id="CP094358">
    <property type="protein sequence ID" value="UOB16821.1"/>
    <property type="molecule type" value="Genomic_DNA"/>
</dbReference>
<name>A0A9E6ZZP1_9FLAO</name>
<protein>
    <recommendedName>
        <fullName evidence="4">Lipocalin-like domain-containing protein</fullName>
    </recommendedName>
</protein>
<dbReference type="RefSeq" id="WP_255842066.1">
    <property type="nucleotide sequence ID" value="NZ_CP094358.1"/>
</dbReference>
<accession>A0A9E6ZZP1</accession>
<evidence type="ECO:0000313" key="2">
    <source>
        <dbReference type="EMBL" id="UOB16821.1"/>
    </source>
</evidence>
<dbReference type="KEGG" id="fbm:MQE35_13885"/>
<dbReference type="Proteomes" id="UP000831290">
    <property type="component" value="Chromosome"/>
</dbReference>
<feature type="signal peptide" evidence="1">
    <location>
        <begin position="1"/>
        <end position="21"/>
    </location>
</feature>
<dbReference type="AlphaFoldDB" id="A0A9E6ZZP1"/>
<evidence type="ECO:0000256" key="1">
    <source>
        <dbReference type="SAM" id="SignalP"/>
    </source>
</evidence>